<feature type="region of interest" description="Disordered" evidence="4">
    <location>
        <begin position="70"/>
        <end position="89"/>
    </location>
</feature>
<evidence type="ECO:0008006" key="7">
    <source>
        <dbReference type="Google" id="ProtNLM"/>
    </source>
</evidence>
<dbReference type="InterPro" id="IPR001680">
    <property type="entry name" value="WD40_rpt"/>
</dbReference>
<dbReference type="Gene3D" id="2.160.20.80">
    <property type="entry name" value="E3 ubiquitin-protein ligase SopA"/>
    <property type="match status" value="1"/>
</dbReference>
<dbReference type="Proteomes" id="UP000823405">
    <property type="component" value="Unassembled WGS sequence"/>
</dbReference>
<evidence type="ECO:0000256" key="4">
    <source>
        <dbReference type="SAM" id="MobiDB-lite"/>
    </source>
</evidence>
<feature type="repeat" description="WD" evidence="3">
    <location>
        <begin position="343"/>
        <end position="384"/>
    </location>
</feature>
<organism evidence="5 6">
    <name type="scientific">Linnemannia gamsii</name>
    <dbReference type="NCBI Taxonomy" id="64522"/>
    <lineage>
        <taxon>Eukaryota</taxon>
        <taxon>Fungi</taxon>
        <taxon>Fungi incertae sedis</taxon>
        <taxon>Mucoromycota</taxon>
        <taxon>Mortierellomycotina</taxon>
        <taxon>Mortierellomycetes</taxon>
        <taxon>Mortierellales</taxon>
        <taxon>Mortierellaceae</taxon>
        <taxon>Linnemannia</taxon>
    </lineage>
</organism>
<dbReference type="Pfam" id="PF00400">
    <property type="entry name" value="WD40"/>
    <property type="match status" value="4"/>
</dbReference>
<feature type="repeat" description="WD" evidence="3">
    <location>
        <begin position="301"/>
        <end position="342"/>
    </location>
</feature>
<name>A0A9P6R5P8_9FUNG</name>
<dbReference type="CDD" id="cd00200">
    <property type="entry name" value="WD40"/>
    <property type="match status" value="1"/>
</dbReference>
<dbReference type="InterPro" id="IPR019775">
    <property type="entry name" value="WD40_repeat_CS"/>
</dbReference>
<evidence type="ECO:0000256" key="3">
    <source>
        <dbReference type="PROSITE-ProRule" id="PRU00221"/>
    </source>
</evidence>
<evidence type="ECO:0000313" key="6">
    <source>
        <dbReference type="Proteomes" id="UP000823405"/>
    </source>
</evidence>
<reference evidence="5" key="1">
    <citation type="journal article" date="2020" name="Fungal Divers.">
        <title>Resolving the Mortierellaceae phylogeny through synthesis of multi-gene phylogenetics and phylogenomics.</title>
        <authorList>
            <person name="Vandepol N."/>
            <person name="Liber J."/>
            <person name="Desiro A."/>
            <person name="Na H."/>
            <person name="Kennedy M."/>
            <person name="Barry K."/>
            <person name="Grigoriev I.V."/>
            <person name="Miller A.N."/>
            <person name="O'Donnell K."/>
            <person name="Stajich J.E."/>
            <person name="Bonito G."/>
        </authorList>
    </citation>
    <scope>NUCLEOTIDE SEQUENCE</scope>
    <source>
        <strain evidence="5">NVP60</strain>
    </source>
</reference>
<dbReference type="InterPro" id="IPR020472">
    <property type="entry name" value="WD40_PAC1"/>
</dbReference>
<dbReference type="Gene3D" id="2.130.10.10">
    <property type="entry name" value="YVTN repeat-like/Quinoprotein amine dehydrogenase"/>
    <property type="match status" value="2"/>
</dbReference>
<dbReference type="Pfam" id="PF00805">
    <property type="entry name" value="Pentapeptide"/>
    <property type="match status" value="1"/>
</dbReference>
<dbReference type="PROSITE" id="PS50294">
    <property type="entry name" value="WD_REPEATS_REGION"/>
    <property type="match status" value="3"/>
</dbReference>
<keyword evidence="2" id="KW-0677">Repeat</keyword>
<proteinExistence type="predicted"/>
<dbReference type="SUPFAM" id="SSF141571">
    <property type="entry name" value="Pentapeptide repeat-like"/>
    <property type="match status" value="1"/>
</dbReference>
<dbReference type="PRINTS" id="PR00320">
    <property type="entry name" value="GPROTEINBRPT"/>
</dbReference>
<dbReference type="InterPro" id="IPR015943">
    <property type="entry name" value="WD40/YVTN_repeat-like_dom_sf"/>
</dbReference>
<dbReference type="PANTHER" id="PTHR19879">
    <property type="entry name" value="TRANSCRIPTION INITIATION FACTOR TFIID"/>
    <property type="match status" value="1"/>
</dbReference>
<dbReference type="SUPFAM" id="SSF50978">
    <property type="entry name" value="WD40 repeat-like"/>
    <property type="match status" value="1"/>
</dbReference>
<feature type="repeat" description="WD" evidence="3">
    <location>
        <begin position="259"/>
        <end position="300"/>
    </location>
</feature>
<accession>A0A9P6R5P8</accession>
<evidence type="ECO:0000256" key="2">
    <source>
        <dbReference type="ARBA" id="ARBA00022737"/>
    </source>
</evidence>
<dbReference type="PROSITE" id="PS50082">
    <property type="entry name" value="WD_REPEATS_2"/>
    <property type="match status" value="3"/>
</dbReference>
<dbReference type="OrthoDB" id="2438020at2759"/>
<evidence type="ECO:0000313" key="5">
    <source>
        <dbReference type="EMBL" id="KAG0310381.1"/>
    </source>
</evidence>
<dbReference type="InterPro" id="IPR036322">
    <property type="entry name" value="WD40_repeat_dom_sf"/>
</dbReference>
<gene>
    <name evidence="5" type="ORF">BGZ97_012605</name>
</gene>
<dbReference type="EMBL" id="JAAAIN010000845">
    <property type="protein sequence ID" value="KAG0310381.1"/>
    <property type="molecule type" value="Genomic_DNA"/>
</dbReference>
<keyword evidence="1 3" id="KW-0853">WD repeat</keyword>
<dbReference type="InterPro" id="IPR001646">
    <property type="entry name" value="5peptide_repeat"/>
</dbReference>
<comment type="caution">
    <text evidence="5">The sequence shown here is derived from an EMBL/GenBank/DDBJ whole genome shotgun (WGS) entry which is preliminary data.</text>
</comment>
<dbReference type="SMART" id="SM00320">
    <property type="entry name" value="WD40"/>
    <property type="match status" value="4"/>
</dbReference>
<evidence type="ECO:0000256" key="1">
    <source>
        <dbReference type="ARBA" id="ARBA00022574"/>
    </source>
</evidence>
<dbReference type="AlphaFoldDB" id="A0A9P6R5P8"/>
<keyword evidence="6" id="KW-1185">Reference proteome</keyword>
<sequence>MFEKQNGKAVVQYIQLKDKTTWKVEFFGSDPKVRLLREASPLTRSGSHHQFLHRSMLEYFFSRTVVGPRPPEHENEFTPQPSSDSSDIHSFDPECPLFTRNLLEEPSVMQFLSERVQENLSFKDRLLDIVEKSKTDASVALAAANAMTILVRAGVALHRHDFRGIRIPGADLSGGQFDSALFQGADVTNAYLGMCWMRNADFSNAHMDGVRFGELPAVADDDIIWTCACSPDGKTLVVGMRNGGISLYDSNTWEKIHWLEGHDHDTEALAFSPDSQRLASGGQDRKVQVWSCTEDEPLLTMEGHTDDVVSVAFSPCGNFFASASLDKTVRLWNSVTGEALFLLEGHTNSVNSVQFTPDGRRLISGSDDETIRFWDFETGASGDVLEPLSALTFPKMVS</sequence>
<dbReference type="PANTHER" id="PTHR19879:SF9">
    <property type="entry name" value="TRANSCRIPTION INITIATION FACTOR TFIID SUBUNIT 5"/>
    <property type="match status" value="1"/>
</dbReference>
<dbReference type="PROSITE" id="PS00678">
    <property type="entry name" value="WD_REPEATS_1"/>
    <property type="match status" value="1"/>
</dbReference>
<protein>
    <recommendedName>
        <fullName evidence="7">WD40 repeat-like protein</fullName>
    </recommendedName>
</protein>